<organism evidence="1 2">
    <name type="scientific">Acetobacter aceti</name>
    <dbReference type="NCBI Taxonomy" id="435"/>
    <lineage>
        <taxon>Bacteria</taxon>
        <taxon>Pseudomonadati</taxon>
        <taxon>Pseudomonadota</taxon>
        <taxon>Alphaproteobacteria</taxon>
        <taxon>Acetobacterales</taxon>
        <taxon>Acetobacteraceae</taxon>
        <taxon>Acetobacter</taxon>
        <taxon>Acetobacter subgen. Acetobacter</taxon>
    </lineage>
</organism>
<dbReference type="Proteomes" id="UP000188937">
    <property type="component" value="Chromosome"/>
</dbReference>
<evidence type="ECO:0000313" key="2">
    <source>
        <dbReference type="Proteomes" id="UP000188937"/>
    </source>
</evidence>
<name>A0A1U9KI19_ACEAC</name>
<sequence length="67" mass="7851">MGRLQVPHFLYLLSNQKKASISIWRTERKREKKSLKAEDHPFSLPLTVAKTSDLRFLCSFMLERSGE</sequence>
<dbReference type="AlphaFoldDB" id="A0A1U9KI19"/>
<proteinExistence type="predicted"/>
<dbReference type="EMBL" id="CP014692">
    <property type="protein sequence ID" value="AQS85406.1"/>
    <property type="molecule type" value="Genomic_DNA"/>
</dbReference>
<gene>
    <name evidence="1" type="ORF">A0U92_12100</name>
</gene>
<protein>
    <submittedName>
        <fullName evidence="1">Uncharacterized protein</fullName>
    </submittedName>
</protein>
<reference evidence="1 2" key="1">
    <citation type="submission" date="2016-03" db="EMBL/GenBank/DDBJ databases">
        <title>Acetic acid bacteria sequencing.</title>
        <authorList>
            <person name="Brandt J."/>
            <person name="Jakob F."/>
            <person name="Vogel R.F."/>
        </authorList>
    </citation>
    <scope>NUCLEOTIDE SEQUENCE [LARGE SCALE GENOMIC DNA]</scope>
    <source>
        <strain evidence="1 2">TMW2.1153</strain>
    </source>
</reference>
<accession>A0A1U9KI19</accession>
<dbReference type="KEGG" id="aace:A0U92_12100"/>
<keyword evidence="2" id="KW-1185">Reference proteome</keyword>
<evidence type="ECO:0000313" key="1">
    <source>
        <dbReference type="EMBL" id="AQS85406.1"/>
    </source>
</evidence>
<dbReference type="STRING" id="435.A0U92_12100"/>